<organism evidence="3 4">
    <name type="scientific">Caulobacter vibrioides</name>
    <name type="common">Caulobacter crescentus</name>
    <dbReference type="NCBI Taxonomy" id="155892"/>
    <lineage>
        <taxon>Bacteria</taxon>
        <taxon>Pseudomonadati</taxon>
        <taxon>Pseudomonadota</taxon>
        <taxon>Alphaproteobacteria</taxon>
        <taxon>Caulobacterales</taxon>
        <taxon>Caulobacteraceae</taxon>
        <taxon>Caulobacter</taxon>
    </lineage>
</organism>
<dbReference type="Pfam" id="PF05226">
    <property type="entry name" value="CHASE2"/>
    <property type="match status" value="1"/>
</dbReference>
<keyword evidence="1" id="KW-1133">Transmembrane helix</keyword>
<feature type="transmembrane region" description="Helical" evidence="1">
    <location>
        <begin position="333"/>
        <end position="356"/>
    </location>
</feature>
<proteinExistence type="predicted"/>
<dbReference type="Proteomes" id="UP000217311">
    <property type="component" value="Chromosome"/>
</dbReference>
<evidence type="ECO:0000259" key="2">
    <source>
        <dbReference type="SMART" id="SM01080"/>
    </source>
</evidence>
<accession>A0A290MQS5</accession>
<protein>
    <submittedName>
        <fullName evidence="3">CHASE2 domain-containing protein</fullName>
    </submittedName>
</protein>
<dbReference type="InterPro" id="IPR007890">
    <property type="entry name" value="CHASE2"/>
</dbReference>
<dbReference type="AlphaFoldDB" id="A0A290MQS5"/>
<name>A0A290MQS5_CAUVI</name>
<evidence type="ECO:0000313" key="3">
    <source>
        <dbReference type="EMBL" id="ATC32180.1"/>
    </source>
</evidence>
<dbReference type="RefSeq" id="WP_096051616.1">
    <property type="nucleotide sequence ID" value="NZ_CP023315.3"/>
</dbReference>
<keyword evidence="1" id="KW-0472">Membrane</keyword>
<sequence length="423" mass="44885">MSKVMARRALGDWVRPLVVAVLLYIAAFLTRDVLSFGNLAEQTFDEKQALLADQAPASVGKVFVDFDQEQIAALGYPPIIPPQVVLKTSADLATRRPRLLIIDIDISTAGGPDVEKALRALDAQGAPVLLAREAYRGREDSPPFFRPSPLEAIVSASRNLMWVSVVAPAAKDGVVRRMSPWVNGCVDGKAIRLPSPALAAILVRSEGDAAGARRVFGAAGPKLTAACPSQTAKTLEIDLGYGERRSLGPSDGFVRYTESWPPKPARVAYMPARLISPKADLSAVEDAIVVVATSAPDRRDLHTTPLDEMPGGYILLNAIAGALDHGLERPSGFLAGLCLVLAITILDIVVVGVAFSRTPARWRPMLKTVLPTVLTGLLWLGVLLSGSNVASGLLLVIQFTVSMMISAAEARAKSGQPVGANLP</sequence>
<keyword evidence="1" id="KW-0812">Transmembrane</keyword>
<gene>
    <name evidence="3" type="ORF">CA606_07330</name>
</gene>
<dbReference type="EMBL" id="CP023315">
    <property type="protein sequence ID" value="ATC32180.1"/>
    <property type="molecule type" value="Genomic_DNA"/>
</dbReference>
<evidence type="ECO:0000256" key="1">
    <source>
        <dbReference type="SAM" id="Phobius"/>
    </source>
</evidence>
<evidence type="ECO:0000313" key="4">
    <source>
        <dbReference type="Proteomes" id="UP000217311"/>
    </source>
</evidence>
<dbReference type="SMART" id="SM01080">
    <property type="entry name" value="CHASE2"/>
    <property type="match status" value="1"/>
</dbReference>
<reference evidence="4" key="1">
    <citation type="submission" date="2017-09" db="EMBL/GenBank/DDBJ databases">
        <title>Genome evolution observed in wild isolates of Caulobacter crescentus.</title>
        <authorList>
            <person name="Ely B."/>
            <person name="Wilson K."/>
            <person name="Scott D."/>
        </authorList>
    </citation>
    <scope>NUCLEOTIDE SEQUENCE [LARGE SCALE GENOMIC DNA]</scope>
    <source>
        <strain evidence="4">CB13b1a</strain>
    </source>
</reference>
<feature type="domain" description="CHASE2" evidence="2">
    <location>
        <begin position="36"/>
        <end position="350"/>
    </location>
</feature>